<comment type="caution">
    <text evidence="3">The sequence shown here is derived from an EMBL/GenBank/DDBJ whole genome shotgun (WGS) entry which is preliminary data.</text>
</comment>
<organism evidence="3 4">
    <name type="scientific">Ancylostoma ceylanicum</name>
    <dbReference type="NCBI Taxonomy" id="53326"/>
    <lineage>
        <taxon>Eukaryota</taxon>
        <taxon>Metazoa</taxon>
        <taxon>Ecdysozoa</taxon>
        <taxon>Nematoda</taxon>
        <taxon>Chromadorea</taxon>
        <taxon>Rhabditida</taxon>
        <taxon>Rhabditina</taxon>
        <taxon>Rhabditomorpha</taxon>
        <taxon>Strongyloidea</taxon>
        <taxon>Ancylostomatidae</taxon>
        <taxon>Ancylostomatinae</taxon>
        <taxon>Ancylostoma</taxon>
    </lineage>
</organism>
<dbReference type="OrthoDB" id="5857386at2759"/>
<evidence type="ECO:0000313" key="3">
    <source>
        <dbReference type="EMBL" id="EYC34701.1"/>
    </source>
</evidence>
<protein>
    <submittedName>
        <fullName evidence="3">Uncharacterized protein</fullName>
    </submittedName>
</protein>
<accession>A0A016W536</accession>
<evidence type="ECO:0000256" key="2">
    <source>
        <dbReference type="SAM" id="MobiDB-lite"/>
    </source>
</evidence>
<dbReference type="Proteomes" id="UP000024635">
    <property type="component" value="Unassembled WGS sequence"/>
</dbReference>
<feature type="region of interest" description="Disordered" evidence="2">
    <location>
        <begin position="94"/>
        <end position="121"/>
    </location>
</feature>
<feature type="coiled-coil region" evidence="1">
    <location>
        <begin position="16"/>
        <end position="43"/>
    </location>
</feature>
<reference evidence="4" key="1">
    <citation type="journal article" date="2015" name="Nat. Genet.">
        <title>The genome and transcriptome of the zoonotic hookworm Ancylostoma ceylanicum identify infection-specific gene families.</title>
        <authorList>
            <person name="Schwarz E.M."/>
            <person name="Hu Y."/>
            <person name="Antoshechkin I."/>
            <person name="Miller M.M."/>
            <person name="Sternberg P.W."/>
            <person name="Aroian R.V."/>
        </authorList>
    </citation>
    <scope>NUCLEOTIDE SEQUENCE</scope>
    <source>
        <strain evidence="4">HY135</strain>
    </source>
</reference>
<evidence type="ECO:0000256" key="1">
    <source>
        <dbReference type="SAM" id="Coils"/>
    </source>
</evidence>
<dbReference type="EMBL" id="JARK01001314">
    <property type="protein sequence ID" value="EYC34701.1"/>
    <property type="molecule type" value="Genomic_DNA"/>
</dbReference>
<proteinExistence type="predicted"/>
<gene>
    <name evidence="3" type="primary">Acey_s1715.g3946</name>
    <name evidence="3" type="ORF">Y032_1715g3946</name>
</gene>
<name>A0A016W536_9BILA</name>
<sequence>MDIIASKMEGPSSSDFEMLQTKLNEQSAEMKRLKEKIMAMEEPSARDVQGDNDVLVNVTPEKVQRRLSEQKIQVEQMEDQEYWARMVQEVSGPELPALVSEPSSDDESEPEVKTRKVRVQPEESDRVEELAALLWQMERDFESFPFRKREKFSPGIEPDIKCAFCGIYGEHFSD</sequence>
<keyword evidence="1" id="KW-0175">Coiled coil</keyword>
<dbReference type="AlphaFoldDB" id="A0A016W536"/>
<keyword evidence="4" id="KW-1185">Reference proteome</keyword>
<feature type="non-terminal residue" evidence="3">
    <location>
        <position position="174"/>
    </location>
</feature>
<evidence type="ECO:0000313" key="4">
    <source>
        <dbReference type="Proteomes" id="UP000024635"/>
    </source>
</evidence>
<feature type="compositionally biased region" description="Basic and acidic residues" evidence="2">
    <location>
        <begin position="110"/>
        <end position="121"/>
    </location>
</feature>